<dbReference type="SUPFAM" id="SSF69593">
    <property type="entry name" value="Glycerol-3-phosphate (1)-acyltransferase"/>
    <property type="match status" value="1"/>
</dbReference>
<keyword evidence="10 15" id="KW-0472">Membrane</keyword>
<dbReference type="InterPro" id="IPR045252">
    <property type="entry name" value="LPCAT1-like"/>
</dbReference>
<dbReference type="Gene3D" id="1.10.238.10">
    <property type="entry name" value="EF-hand"/>
    <property type="match status" value="1"/>
</dbReference>
<evidence type="ECO:0000256" key="1">
    <source>
        <dbReference type="ARBA" id="ARBA00004370"/>
    </source>
</evidence>
<keyword evidence="7" id="KW-0106">Calcium</keyword>
<feature type="transmembrane region" description="Helical" evidence="15">
    <location>
        <begin position="42"/>
        <end position="70"/>
    </location>
</feature>
<evidence type="ECO:0000256" key="12">
    <source>
        <dbReference type="ARBA" id="ARBA00023264"/>
    </source>
</evidence>
<dbReference type="InterPro" id="IPR018247">
    <property type="entry name" value="EF_Hand_1_Ca_BS"/>
</dbReference>
<dbReference type="SUPFAM" id="SSF47473">
    <property type="entry name" value="EF-hand"/>
    <property type="match status" value="1"/>
</dbReference>
<evidence type="ECO:0000256" key="2">
    <source>
        <dbReference type="ARBA" id="ARBA00005074"/>
    </source>
</evidence>
<sequence length="505" mass="56951">MLPAVEDEVNRYYSELNLKEPAIQNPFTHRVQISRWQKKLEIALGFIFLFPLRLLIGIPLFTFAGIWGYAVTLGWNPPDLRTPLTPWRRKLKNCLPAMIRSLLFVLGFHKIRIKGKLASPSEAPLTVIAPHSSFLDILLLCEYGSAPSGVSKIENLQSPILGSLFQSLEAIGVSRDNTKSRQAAVKELQYRAVTTRGQWPHVCIFPEGTCTNRKCLISFKNGAFIPGCPVQPVCLRFPEQPDVYTWTWDGPGGLILTILLLCQLNNVAEIEFLPVWNPTEEEKENPELYAERVQQSMARCLNVPVTGHSFEDTLLMAAATTHGLPPETGVIEFKKTATKLGLNLDSVKEHLKRFAALDSDKDGQISLQDFALHYKLPISSPVKELFSIFDRKSNGVINFRQYLVGSVCLARLAAKNEIAESALKILQEYSKPNNKQVIPDSNIEDILKRILQIIDNTNYDNHNVRSRNEEFQEFLSCYPELTTLLSTLMPNKTSVDNHPRESILI</sequence>
<comment type="subcellular location">
    <subcellularLocation>
        <location evidence="1">Membrane</location>
    </subcellularLocation>
</comment>
<keyword evidence="11" id="KW-0594">Phospholipid biosynthesis</keyword>
<dbReference type="PANTHER" id="PTHR23063:SF52">
    <property type="entry name" value="LYSOPHOSPHATIDYLCHOLINE ACYLTRANSFERASE"/>
    <property type="match status" value="1"/>
</dbReference>
<evidence type="ECO:0000256" key="13">
    <source>
        <dbReference type="ARBA" id="ARBA00023315"/>
    </source>
</evidence>
<accession>A0ABN8PD32</accession>
<evidence type="ECO:0000256" key="8">
    <source>
        <dbReference type="ARBA" id="ARBA00022989"/>
    </source>
</evidence>
<comment type="pathway">
    <text evidence="2">Lipid metabolism; phospholipid metabolism.</text>
</comment>
<evidence type="ECO:0000256" key="11">
    <source>
        <dbReference type="ARBA" id="ARBA00023209"/>
    </source>
</evidence>
<evidence type="ECO:0000256" key="4">
    <source>
        <dbReference type="ARBA" id="ARBA00022516"/>
    </source>
</evidence>
<evidence type="ECO:0000313" key="17">
    <source>
        <dbReference type="EMBL" id="CAH3138733.1"/>
    </source>
</evidence>
<evidence type="ECO:0000256" key="7">
    <source>
        <dbReference type="ARBA" id="ARBA00022837"/>
    </source>
</evidence>
<dbReference type="Proteomes" id="UP001159405">
    <property type="component" value="Unassembled WGS sequence"/>
</dbReference>
<proteinExistence type="inferred from homology"/>
<keyword evidence="6 15" id="KW-0812">Transmembrane</keyword>
<keyword evidence="13" id="KW-0012">Acyltransferase</keyword>
<keyword evidence="5" id="KW-0808">Transferase</keyword>
<evidence type="ECO:0000256" key="15">
    <source>
        <dbReference type="SAM" id="Phobius"/>
    </source>
</evidence>
<reference evidence="17 18" key="1">
    <citation type="submission" date="2022-05" db="EMBL/GenBank/DDBJ databases">
        <authorList>
            <consortium name="Genoscope - CEA"/>
            <person name="William W."/>
        </authorList>
    </citation>
    <scope>NUCLEOTIDE SEQUENCE [LARGE SCALE GENOMIC DNA]</scope>
</reference>
<evidence type="ECO:0000256" key="5">
    <source>
        <dbReference type="ARBA" id="ARBA00022679"/>
    </source>
</evidence>
<comment type="pathway">
    <text evidence="14">Phospholipid metabolism.</text>
</comment>
<protein>
    <recommendedName>
        <fullName evidence="16">EF-hand domain-containing protein</fullName>
    </recommendedName>
</protein>
<evidence type="ECO:0000256" key="3">
    <source>
        <dbReference type="ARBA" id="ARBA00008655"/>
    </source>
</evidence>
<evidence type="ECO:0000256" key="14">
    <source>
        <dbReference type="ARBA" id="ARBA00025707"/>
    </source>
</evidence>
<dbReference type="InterPro" id="IPR002048">
    <property type="entry name" value="EF_hand_dom"/>
</dbReference>
<keyword evidence="18" id="KW-1185">Reference proteome</keyword>
<evidence type="ECO:0000256" key="9">
    <source>
        <dbReference type="ARBA" id="ARBA00023098"/>
    </source>
</evidence>
<organism evidence="17 18">
    <name type="scientific">Porites lobata</name>
    <dbReference type="NCBI Taxonomy" id="104759"/>
    <lineage>
        <taxon>Eukaryota</taxon>
        <taxon>Metazoa</taxon>
        <taxon>Cnidaria</taxon>
        <taxon>Anthozoa</taxon>
        <taxon>Hexacorallia</taxon>
        <taxon>Scleractinia</taxon>
        <taxon>Fungiina</taxon>
        <taxon>Poritidae</taxon>
        <taxon>Porites</taxon>
    </lineage>
</organism>
<dbReference type="SMART" id="SM00563">
    <property type="entry name" value="PlsC"/>
    <property type="match status" value="1"/>
</dbReference>
<name>A0ABN8PD32_9CNID</name>
<feature type="domain" description="EF-hand" evidence="16">
    <location>
        <begin position="345"/>
        <end position="380"/>
    </location>
</feature>
<keyword evidence="9" id="KW-0443">Lipid metabolism</keyword>
<evidence type="ECO:0000256" key="6">
    <source>
        <dbReference type="ARBA" id="ARBA00022692"/>
    </source>
</evidence>
<dbReference type="Pfam" id="PF01553">
    <property type="entry name" value="Acyltransferase"/>
    <property type="match status" value="1"/>
</dbReference>
<comment type="caution">
    <text evidence="17">The sequence shown here is derived from an EMBL/GenBank/DDBJ whole genome shotgun (WGS) entry which is preliminary data.</text>
</comment>
<evidence type="ECO:0000256" key="10">
    <source>
        <dbReference type="ARBA" id="ARBA00023136"/>
    </source>
</evidence>
<dbReference type="PROSITE" id="PS00018">
    <property type="entry name" value="EF_HAND_1"/>
    <property type="match status" value="1"/>
</dbReference>
<dbReference type="PROSITE" id="PS50222">
    <property type="entry name" value="EF_HAND_2"/>
    <property type="match status" value="1"/>
</dbReference>
<gene>
    <name evidence="17" type="ORF">PLOB_00040288</name>
</gene>
<evidence type="ECO:0000259" key="16">
    <source>
        <dbReference type="PROSITE" id="PS50222"/>
    </source>
</evidence>
<dbReference type="InterPro" id="IPR002123">
    <property type="entry name" value="Plipid/glycerol_acylTrfase"/>
</dbReference>
<dbReference type="InterPro" id="IPR011992">
    <property type="entry name" value="EF-hand-dom_pair"/>
</dbReference>
<comment type="similarity">
    <text evidence="3">Belongs to the 1-acyl-sn-glycerol-3-phosphate acyltransferase family.</text>
</comment>
<evidence type="ECO:0000313" key="18">
    <source>
        <dbReference type="Proteomes" id="UP001159405"/>
    </source>
</evidence>
<dbReference type="CDD" id="cd07991">
    <property type="entry name" value="LPLAT_LPCAT1-like"/>
    <property type="match status" value="1"/>
</dbReference>
<keyword evidence="8 15" id="KW-1133">Transmembrane helix</keyword>
<dbReference type="PANTHER" id="PTHR23063">
    <property type="entry name" value="PHOSPHOLIPID ACYLTRANSFERASE"/>
    <property type="match status" value="1"/>
</dbReference>
<dbReference type="EMBL" id="CALNXK010000061">
    <property type="protein sequence ID" value="CAH3138733.1"/>
    <property type="molecule type" value="Genomic_DNA"/>
</dbReference>
<keyword evidence="12" id="KW-1208">Phospholipid metabolism</keyword>
<keyword evidence="4" id="KW-0444">Lipid biosynthesis</keyword>